<dbReference type="AlphaFoldDB" id="A0A9D1MY29"/>
<organism evidence="2 3">
    <name type="scientific">Candidatus Fimimonas merdipullorum</name>
    <dbReference type="NCBI Taxonomy" id="2840822"/>
    <lineage>
        <taxon>Bacteria</taxon>
        <taxon>Pseudomonadati</taxon>
        <taxon>Myxococcota</taxon>
        <taxon>Myxococcia</taxon>
        <taxon>Myxococcales</taxon>
        <taxon>Cystobacterineae</taxon>
        <taxon>Myxococcaceae</taxon>
        <taxon>Myxococcaceae incertae sedis</taxon>
        <taxon>Candidatus Fimimonas</taxon>
    </lineage>
</organism>
<accession>A0A9D1MY29</accession>
<gene>
    <name evidence="2" type="ORF">IAC72_04725</name>
</gene>
<protein>
    <submittedName>
        <fullName evidence="2">Uncharacterized protein</fullName>
    </submittedName>
</protein>
<feature type="transmembrane region" description="Helical" evidence="1">
    <location>
        <begin position="90"/>
        <end position="111"/>
    </location>
</feature>
<keyword evidence="1" id="KW-1133">Transmembrane helix</keyword>
<evidence type="ECO:0000256" key="1">
    <source>
        <dbReference type="SAM" id="Phobius"/>
    </source>
</evidence>
<evidence type="ECO:0000313" key="3">
    <source>
        <dbReference type="Proteomes" id="UP000886852"/>
    </source>
</evidence>
<keyword evidence="1" id="KW-0472">Membrane</keyword>
<evidence type="ECO:0000313" key="2">
    <source>
        <dbReference type="EMBL" id="HIU91294.1"/>
    </source>
</evidence>
<proteinExistence type="predicted"/>
<reference evidence="2" key="1">
    <citation type="submission" date="2020-10" db="EMBL/GenBank/DDBJ databases">
        <authorList>
            <person name="Gilroy R."/>
        </authorList>
    </citation>
    <scope>NUCLEOTIDE SEQUENCE</scope>
    <source>
        <strain evidence="2">ChiHjej12B11-7776</strain>
    </source>
</reference>
<dbReference type="Proteomes" id="UP000886852">
    <property type="component" value="Unassembled WGS sequence"/>
</dbReference>
<name>A0A9D1MY29_9BACT</name>
<keyword evidence="1" id="KW-0812">Transmembrane</keyword>
<comment type="caution">
    <text evidence="2">The sequence shown here is derived from an EMBL/GenBank/DDBJ whole genome shotgun (WGS) entry which is preliminary data.</text>
</comment>
<sequence>MTDKKTLAVINMLSEQVGYSFKVVKIRHLLDSLPRKYAMDENALWAAISMLKEADYAVVKYRDKEEICLALTVKAENLLRARPAQKHERPWLLAGVFVASFLGALLAVLLGKLF</sequence>
<dbReference type="EMBL" id="DVOC01000081">
    <property type="protein sequence ID" value="HIU91294.1"/>
    <property type="molecule type" value="Genomic_DNA"/>
</dbReference>
<reference evidence="2" key="2">
    <citation type="journal article" date="2021" name="PeerJ">
        <title>Extensive microbial diversity within the chicken gut microbiome revealed by metagenomics and culture.</title>
        <authorList>
            <person name="Gilroy R."/>
            <person name="Ravi A."/>
            <person name="Getino M."/>
            <person name="Pursley I."/>
            <person name="Horton D.L."/>
            <person name="Alikhan N.F."/>
            <person name="Baker D."/>
            <person name="Gharbi K."/>
            <person name="Hall N."/>
            <person name="Watson M."/>
            <person name="Adriaenssens E.M."/>
            <person name="Foster-Nyarko E."/>
            <person name="Jarju S."/>
            <person name="Secka A."/>
            <person name="Antonio M."/>
            <person name="Oren A."/>
            <person name="Chaudhuri R.R."/>
            <person name="La Ragione R."/>
            <person name="Hildebrand F."/>
            <person name="Pallen M.J."/>
        </authorList>
    </citation>
    <scope>NUCLEOTIDE SEQUENCE</scope>
    <source>
        <strain evidence="2">ChiHjej12B11-7776</strain>
    </source>
</reference>